<evidence type="ECO:0000313" key="1">
    <source>
        <dbReference type="EMBL" id="GIG71871.1"/>
    </source>
</evidence>
<evidence type="ECO:0000313" key="2">
    <source>
        <dbReference type="Proteomes" id="UP000653674"/>
    </source>
</evidence>
<gene>
    <name evidence="1" type="ORF">Pfl04_02750</name>
</gene>
<reference evidence="1" key="1">
    <citation type="submission" date="2021-01" db="EMBL/GenBank/DDBJ databases">
        <title>Whole genome shotgun sequence of Planosporangium flavigriseum NBRC 105377.</title>
        <authorList>
            <person name="Komaki H."/>
            <person name="Tamura T."/>
        </authorList>
    </citation>
    <scope>NUCLEOTIDE SEQUENCE</scope>
    <source>
        <strain evidence="1">NBRC 105377</strain>
    </source>
</reference>
<dbReference type="AlphaFoldDB" id="A0A8J3LQG9"/>
<dbReference type="EMBL" id="BONU01000001">
    <property type="protein sequence ID" value="GIG71871.1"/>
    <property type="molecule type" value="Genomic_DNA"/>
</dbReference>
<organism evidence="1 2">
    <name type="scientific">Planosporangium flavigriseum</name>
    <dbReference type="NCBI Taxonomy" id="373681"/>
    <lineage>
        <taxon>Bacteria</taxon>
        <taxon>Bacillati</taxon>
        <taxon>Actinomycetota</taxon>
        <taxon>Actinomycetes</taxon>
        <taxon>Micromonosporales</taxon>
        <taxon>Micromonosporaceae</taxon>
        <taxon>Planosporangium</taxon>
    </lineage>
</organism>
<sequence>MLVFPLVSPLTRAAHREWDGRSCLVYNYDGEVDPRGAQSGAETR</sequence>
<comment type="caution">
    <text evidence="1">The sequence shown here is derived from an EMBL/GenBank/DDBJ whole genome shotgun (WGS) entry which is preliminary data.</text>
</comment>
<keyword evidence="2" id="KW-1185">Reference proteome</keyword>
<name>A0A8J3LQG9_9ACTN</name>
<protein>
    <submittedName>
        <fullName evidence="1">Uncharacterized protein</fullName>
    </submittedName>
</protein>
<dbReference type="Proteomes" id="UP000653674">
    <property type="component" value="Unassembled WGS sequence"/>
</dbReference>
<accession>A0A8J3LQG9</accession>
<proteinExistence type="predicted"/>